<dbReference type="Proteomes" id="UP000887116">
    <property type="component" value="Unassembled WGS sequence"/>
</dbReference>
<comment type="caution">
    <text evidence="2">The sequence shown here is derived from an EMBL/GenBank/DDBJ whole genome shotgun (WGS) entry which is preliminary data.</text>
</comment>
<proteinExistence type="predicted"/>
<organism evidence="2 3">
    <name type="scientific">Trichonephila clavata</name>
    <name type="common">Joro spider</name>
    <name type="synonym">Nephila clavata</name>
    <dbReference type="NCBI Taxonomy" id="2740835"/>
    <lineage>
        <taxon>Eukaryota</taxon>
        <taxon>Metazoa</taxon>
        <taxon>Ecdysozoa</taxon>
        <taxon>Arthropoda</taxon>
        <taxon>Chelicerata</taxon>
        <taxon>Arachnida</taxon>
        <taxon>Araneae</taxon>
        <taxon>Araneomorphae</taxon>
        <taxon>Entelegynae</taxon>
        <taxon>Araneoidea</taxon>
        <taxon>Nephilidae</taxon>
        <taxon>Trichonephila</taxon>
    </lineage>
</organism>
<keyword evidence="3" id="KW-1185">Reference proteome</keyword>
<feature type="compositionally biased region" description="Acidic residues" evidence="1">
    <location>
        <begin position="40"/>
        <end position="49"/>
    </location>
</feature>
<sequence length="103" mass="11879">MSVQRFMKLEETLEFLSSLNSDESDFEIVVLLPDISELTDEDEGDEDEVNTGCDEKPRISNVHSGTKGDICTDSAGQFLLKQEKQRRCLRRLQRKAKNILWQM</sequence>
<gene>
    <name evidence="2" type="ORF">TNCT_410661</name>
</gene>
<feature type="region of interest" description="Disordered" evidence="1">
    <location>
        <begin position="40"/>
        <end position="59"/>
    </location>
</feature>
<reference evidence="2" key="1">
    <citation type="submission" date="2020-07" db="EMBL/GenBank/DDBJ databases">
        <title>Multicomponent nature underlies the extraordinary mechanical properties of spider dragline silk.</title>
        <authorList>
            <person name="Kono N."/>
            <person name="Nakamura H."/>
            <person name="Mori M."/>
            <person name="Yoshida Y."/>
            <person name="Ohtoshi R."/>
            <person name="Malay A.D."/>
            <person name="Moran D.A.P."/>
            <person name="Tomita M."/>
            <person name="Numata K."/>
            <person name="Arakawa K."/>
        </authorList>
    </citation>
    <scope>NUCLEOTIDE SEQUENCE</scope>
</reference>
<dbReference type="EMBL" id="BMAO01012005">
    <property type="protein sequence ID" value="GFQ78324.1"/>
    <property type="molecule type" value="Genomic_DNA"/>
</dbReference>
<dbReference type="AlphaFoldDB" id="A0A8X6H258"/>
<protein>
    <submittedName>
        <fullName evidence="2">Uncharacterized protein</fullName>
    </submittedName>
</protein>
<evidence type="ECO:0000313" key="2">
    <source>
        <dbReference type="EMBL" id="GFQ78324.1"/>
    </source>
</evidence>
<evidence type="ECO:0000313" key="3">
    <source>
        <dbReference type="Proteomes" id="UP000887116"/>
    </source>
</evidence>
<evidence type="ECO:0000256" key="1">
    <source>
        <dbReference type="SAM" id="MobiDB-lite"/>
    </source>
</evidence>
<name>A0A8X6H258_TRICU</name>
<accession>A0A8X6H258</accession>